<keyword evidence="2" id="KW-1185">Reference proteome</keyword>
<dbReference type="EMBL" id="CP120988">
    <property type="protein sequence ID" value="WLQ61294.1"/>
    <property type="molecule type" value="Genomic_DNA"/>
</dbReference>
<protein>
    <submittedName>
        <fullName evidence="1">Uncharacterized protein</fullName>
    </submittedName>
</protein>
<sequence length="122" mass="12749">MTAPEPTIVATSGGHRAGGRTGVMFDALVHHAVDLSGAHGRRPRVMYVGTAIGDAEHFTARMAEAGRTAGFDLTPLNLFPMPNMEDVGVGLVYRGTELVEAVTEVPGKGSYVVGRGGDKTVE</sequence>
<evidence type="ECO:0000313" key="2">
    <source>
        <dbReference type="Proteomes" id="UP001235744"/>
    </source>
</evidence>
<evidence type="ECO:0000313" key="1">
    <source>
        <dbReference type="EMBL" id="WLQ61294.1"/>
    </source>
</evidence>
<proteinExistence type="predicted"/>
<dbReference type="RefSeq" id="WP_219566859.1">
    <property type="nucleotide sequence ID" value="NZ_CP120988.1"/>
</dbReference>
<accession>A0ABY9J2L8</accession>
<name>A0ABY9J2L8_9ACTN</name>
<reference evidence="1 2" key="1">
    <citation type="submission" date="2023-03" db="EMBL/GenBank/DDBJ databases">
        <title>Isolation and description of six Streptomyces strains from soil environments, able to metabolize different microbial glucans.</title>
        <authorList>
            <person name="Widen T."/>
            <person name="Larsbrink J."/>
        </authorList>
    </citation>
    <scope>NUCLEOTIDE SEQUENCE [LARGE SCALE GENOMIC DNA]</scope>
    <source>
        <strain evidence="1 2">Alt2</strain>
    </source>
</reference>
<dbReference type="Proteomes" id="UP001235744">
    <property type="component" value="Chromosome"/>
</dbReference>
<organism evidence="1 2">
    <name type="scientific">Streptomyces poriferorum</name>
    <dbReference type="NCBI Taxonomy" id="2798799"/>
    <lineage>
        <taxon>Bacteria</taxon>
        <taxon>Bacillati</taxon>
        <taxon>Actinomycetota</taxon>
        <taxon>Actinomycetes</taxon>
        <taxon>Kitasatosporales</taxon>
        <taxon>Streptomycetaceae</taxon>
        <taxon>Streptomyces</taxon>
    </lineage>
</organism>
<gene>
    <name evidence="1" type="ORF">P8A19_40305</name>
</gene>